<feature type="binding site" evidence="14">
    <location>
        <position position="276"/>
    </location>
    <ligand>
        <name>Mg(2+)</name>
        <dbReference type="ChEBI" id="CHEBI:18420"/>
    </ligand>
</feature>
<evidence type="ECO:0000256" key="9">
    <source>
        <dbReference type="ARBA" id="ARBA00031926"/>
    </source>
</evidence>
<dbReference type="Gene3D" id="3.40.120.10">
    <property type="entry name" value="Alpha-D-Glucose-1,6-Bisphosphate, subunit A, domain 3"/>
    <property type="match status" value="3"/>
</dbReference>
<evidence type="ECO:0000259" key="18">
    <source>
        <dbReference type="Pfam" id="PF21405"/>
    </source>
</evidence>
<dbReference type="GO" id="GO:0004610">
    <property type="term" value="F:phosphoacetylglucosamine mutase activity"/>
    <property type="evidence" value="ECO:0007669"/>
    <property type="project" value="UniProtKB-UniRule"/>
</dbReference>
<evidence type="ECO:0000256" key="8">
    <source>
        <dbReference type="ARBA" id="ARBA00023235"/>
    </source>
</evidence>
<dbReference type="EMBL" id="JAPWDV010000001">
    <property type="protein sequence ID" value="KAJ6222169.1"/>
    <property type="molecule type" value="Genomic_DNA"/>
</dbReference>
<evidence type="ECO:0000256" key="4">
    <source>
        <dbReference type="ARBA" id="ARBA00012731"/>
    </source>
</evidence>
<feature type="domain" description="Alpha-D-phosphohexomutase alpha/beta/alpha" evidence="16">
    <location>
        <begin position="51"/>
        <end position="95"/>
    </location>
</feature>
<organism evidence="19 20">
    <name type="scientific">Blomia tropicalis</name>
    <name type="common">Mite</name>
    <dbReference type="NCBI Taxonomy" id="40697"/>
    <lineage>
        <taxon>Eukaryota</taxon>
        <taxon>Metazoa</taxon>
        <taxon>Ecdysozoa</taxon>
        <taxon>Arthropoda</taxon>
        <taxon>Chelicerata</taxon>
        <taxon>Arachnida</taxon>
        <taxon>Acari</taxon>
        <taxon>Acariformes</taxon>
        <taxon>Sarcoptiformes</taxon>
        <taxon>Astigmata</taxon>
        <taxon>Glycyphagoidea</taxon>
        <taxon>Echimyopodidae</taxon>
        <taxon>Blomia</taxon>
    </lineage>
</organism>
<dbReference type="InterPro" id="IPR049023">
    <property type="entry name" value="AMG1_II"/>
</dbReference>
<dbReference type="InterPro" id="IPR005843">
    <property type="entry name" value="A-D-PHexomutase_C"/>
</dbReference>
<dbReference type="Pfam" id="PF00408">
    <property type="entry name" value="PGM_PMM_IV"/>
    <property type="match status" value="1"/>
</dbReference>
<feature type="binding site" evidence="13">
    <location>
        <begin position="372"/>
        <end position="374"/>
    </location>
    <ligand>
        <name>substrate</name>
    </ligand>
</feature>
<feature type="domain" description="Phosphoacetylglucosamine mutase AMG1" evidence="18">
    <location>
        <begin position="180"/>
        <end position="283"/>
    </location>
</feature>
<comment type="catalytic activity">
    <reaction evidence="1 11">
        <text>N-acetyl-alpha-D-glucosamine 1-phosphate = N-acetyl-D-glucosamine 6-phosphate</text>
        <dbReference type="Rhea" id="RHEA:23804"/>
        <dbReference type="ChEBI" id="CHEBI:57513"/>
        <dbReference type="ChEBI" id="CHEBI:57776"/>
        <dbReference type="EC" id="5.4.2.3"/>
    </reaction>
</comment>
<dbReference type="SUPFAM" id="SSF55957">
    <property type="entry name" value="Phosphoglucomutase, C-terminal domain"/>
    <property type="match status" value="1"/>
</dbReference>
<dbReference type="Pfam" id="PF21404">
    <property type="entry name" value="AMG1_III"/>
    <property type="match status" value="1"/>
</dbReference>
<dbReference type="InterPro" id="IPR036900">
    <property type="entry name" value="A-D-PHexomutase_C_sf"/>
</dbReference>
<evidence type="ECO:0000259" key="17">
    <source>
        <dbReference type="Pfam" id="PF21404"/>
    </source>
</evidence>
<dbReference type="GO" id="GO:0046872">
    <property type="term" value="F:metal ion binding"/>
    <property type="evidence" value="ECO:0007669"/>
    <property type="project" value="UniProtKB-KW"/>
</dbReference>
<dbReference type="GO" id="GO:0005975">
    <property type="term" value="P:carbohydrate metabolic process"/>
    <property type="evidence" value="ECO:0007669"/>
    <property type="project" value="InterPro"/>
</dbReference>
<dbReference type="OMA" id="WEAYATK"/>
<evidence type="ECO:0000256" key="5">
    <source>
        <dbReference type="ARBA" id="ARBA00022553"/>
    </source>
</evidence>
<dbReference type="CDD" id="cd03086">
    <property type="entry name" value="PGM3"/>
    <property type="match status" value="1"/>
</dbReference>
<keyword evidence="8 11" id="KW-0413">Isomerase</keyword>
<dbReference type="PANTHER" id="PTHR45955:SF1">
    <property type="entry name" value="PHOSPHOACETYLGLUCOSAMINE MUTASE"/>
    <property type="match status" value="1"/>
</dbReference>
<proteinExistence type="inferred from homology"/>
<dbReference type="InterPro" id="IPR016055">
    <property type="entry name" value="A-D-PHexomutase_a/b/a-I/II/III"/>
</dbReference>
<dbReference type="Pfam" id="PF02878">
    <property type="entry name" value="PGM_PMM_I"/>
    <property type="match status" value="2"/>
</dbReference>
<evidence type="ECO:0000313" key="19">
    <source>
        <dbReference type="EMBL" id="KAJ6222169.1"/>
    </source>
</evidence>
<keyword evidence="5" id="KW-0597">Phosphoprotein</keyword>
<sequence>MSTLTNLETFLEKYPAESGTRINYGTSGFRHKADKLSHIAFRVGIFAVLRARYKKAIIGAIITASHNPEEDNGIKFIDPMGEMLEDSWESLVTDLANVPDDQVDKTVQALIARFGIDMATDGIVYVGRDTRKSSPTLCEALLAGIKVANGTSIDFGLLTTPQLHYIVRSKNTNGQYGEPTEDGYYQKLSNAFLRLNQLIGNNPNYKPHLVVDGANGIGALQLTKFSKFIGDKLTFEIVHEPQGILNYQCGADFVKVNQREPKSIVLKVDQRYASFDGDADRIIYYYKNSKDDKFHMLDGDKIAVLVAKYLKETLAAAAFDDIAVSIVQTAYANGSSTIYMREVLNMETFCVPTGVKHLHHKAGQCQVGVYFEANGHGTILFSEDVERRIKQSTNPKAIQLSHFIDLVNQTVGDAISDMLVVETILNSLNITIEDWDSLYNDLPNRLLKQEVVDRNVITTTDAERRCVLPSGLQAAIDETVGHFGSKARSFVRPSGTEDVVRIFAEAQSQTDADLLAKKVANLVFDFANGVGQKHQL</sequence>
<dbReference type="InterPro" id="IPR016657">
    <property type="entry name" value="PAGM"/>
</dbReference>
<feature type="active site" description="Phosphoserine intermediate" evidence="12">
    <location>
        <position position="65"/>
    </location>
</feature>
<gene>
    <name evidence="19" type="ORF">RDWZM_000714</name>
</gene>
<keyword evidence="20" id="KW-1185">Reference proteome</keyword>
<evidence type="ECO:0000256" key="12">
    <source>
        <dbReference type="PIRSR" id="PIRSR016408-1"/>
    </source>
</evidence>
<feature type="domain" description="Alpha-D-phosphohexomutase C-terminal" evidence="15">
    <location>
        <begin position="471"/>
        <end position="521"/>
    </location>
</feature>
<comment type="similarity">
    <text evidence="3 11">Belongs to the phosphohexose mutase family.</text>
</comment>
<evidence type="ECO:0000256" key="1">
    <source>
        <dbReference type="ARBA" id="ARBA00000558"/>
    </source>
</evidence>
<comment type="caution">
    <text evidence="19">The sequence shown here is derived from an EMBL/GenBank/DDBJ whole genome shotgun (WGS) entry which is preliminary data.</text>
</comment>
<name>A0A9Q0MB36_BLOTA</name>
<evidence type="ECO:0000259" key="15">
    <source>
        <dbReference type="Pfam" id="PF00408"/>
    </source>
</evidence>
<dbReference type="Pfam" id="PF21405">
    <property type="entry name" value="AMG1_II"/>
    <property type="match status" value="1"/>
</dbReference>
<dbReference type="PANTHER" id="PTHR45955">
    <property type="entry name" value="PHOSPHOACETYLGLUCOSAMINE MUTASE"/>
    <property type="match status" value="1"/>
</dbReference>
<feature type="binding site" evidence="14">
    <location>
        <position position="280"/>
    </location>
    <ligand>
        <name>Mg(2+)</name>
        <dbReference type="ChEBI" id="CHEBI:18420"/>
    </ligand>
</feature>
<accession>A0A9Q0MB36</accession>
<evidence type="ECO:0000256" key="13">
    <source>
        <dbReference type="PIRSR" id="PIRSR016408-2"/>
    </source>
</evidence>
<evidence type="ECO:0000256" key="7">
    <source>
        <dbReference type="ARBA" id="ARBA00022842"/>
    </source>
</evidence>
<comment type="cofactor">
    <cofactor evidence="11 14">
        <name>Mg(2+)</name>
        <dbReference type="ChEBI" id="CHEBI:18420"/>
    </cofactor>
    <text evidence="11 14">Binds 1 Mg(2+) ion per subunit.</text>
</comment>
<feature type="binding site" evidence="13">
    <location>
        <position position="501"/>
    </location>
    <ligand>
        <name>substrate</name>
    </ligand>
</feature>
<dbReference type="GO" id="GO:0006048">
    <property type="term" value="P:UDP-N-acetylglucosamine biosynthetic process"/>
    <property type="evidence" value="ECO:0007669"/>
    <property type="project" value="UniProtKB-UniRule"/>
</dbReference>
<evidence type="ECO:0000313" key="20">
    <source>
        <dbReference type="Proteomes" id="UP001142055"/>
    </source>
</evidence>
<evidence type="ECO:0000256" key="3">
    <source>
        <dbReference type="ARBA" id="ARBA00010231"/>
    </source>
</evidence>
<evidence type="ECO:0000256" key="6">
    <source>
        <dbReference type="ARBA" id="ARBA00022723"/>
    </source>
</evidence>
<keyword evidence="7 11" id="KW-0460">Magnesium</keyword>
<evidence type="ECO:0000256" key="11">
    <source>
        <dbReference type="PIRNR" id="PIRNR016408"/>
    </source>
</evidence>
<evidence type="ECO:0000256" key="10">
    <source>
        <dbReference type="ARBA" id="ARBA00032065"/>
    </source>
</evidence>
<dbReference type="PIRSF" id="PIRSF016408">
    <property type="entry name" value="PAGM"/>
    <property type="match status" value="1"/>
</dbReference>
<comment type="function">
    <text evidence="11">Catalyzes the conversion of GlcNAc-6-P into GlcNAc-1-P during the synthesis of uridine diphosphate/UDP-GlcNAc, a sugar nucleotide critical to multiple glycosylation pathways including protein N- and O-glycosylation.</text>
</comment>
<feature type="domain" description="Phosphoacetylglucosamine mutase AMG1" evidence="17">
    <location>
        <begin position="298"/>
        <end position="428"/>
    </location>
</feature>
<dbReference type="EC" id="5.4.2.3" evidence="4 11"/>
<keyword evidence="6 11" id="KW-0479">Metal-binding</keyword>
<feature type="binding site" evidence="14">
    <location>
        <position position="278"/>
    </location>
    <ligand>
        <name>Mg(2+)</name>
        <dbReference type="ChEBI" id="CHEBI:18420"/>
    </ligand>
</feature>
<comment type="pathway">
    <text evidence="2 11">Nucleotide-sugar biosynthesis; UDP-N-acetyl-alpha-D-glucosamine biosynthesis; N-acetyl-alpha-D-glucosamine 1-phosphate from alpha-D-glucosamine 6-phosphate (route I): step 2/2.</text>
</comment>
<feature type="binding site" evidence="13">
    <location>
        <begin position="492"/>
        <end position="496"/>
    </location>
    <ligand>
        <name>substrate</name>
    </ligand>
</feature>
<evidence type="ECO:0000256" key="2">
    <source>
        <dbReference type="ARBA" id="ARBA00004865"/>
    </source>
</evidence>
<dbReference type="Gene3D" id="3.30.310.50">
    <property type="entry name" value="Alpha-D-phosphohexomutase, C-terminal domain"/>
    <property type="match status" value="1"/>
</dbReference>
<protein>
    <recommendedName>
        <fullName evidence="4 11">Phosphoacetylglucosamine mutase</fullName>
        <shortName evidence="11">PAGM</shortName>
        <ecNumber evidence="4 11">5.4.2.3</ecNumber>
    </recommendedName>
    <alternativeName>
        <fullName evidence="10 11">Acetylglucosamine phosphomutase</fullName>
    </alternativeName>
    <alternativeName>
        <fullName evidence="9 11">N-acetylglucosamine-phosphate mutase</fullName>
    </alternativeName>
</protein>
<dbReference type="InterPro" id="IPR005844">
    <property type="entry name" value="A-D-PHexomutase_a/b/a-I"/>
</dbReference>
<feature type="binding site" description="via phosphate group" evidence="14">
    <location>
        <position position="65"/>
    </location>
    <ligand>
        <name>Mg(2+)</name>
        <dbReference type="ChEBI" id="CHEBI:18420"/>
    </ligand>
</feature>
<dbReference type="SUPFAM" id="SSF53738">
    <property type="entry name" value="Phosphoglucomutase, first 3 domains"/>
    <property type="match status" value="3"/>
</dbReference>
<feature type="domain" description="Alpha-D-phosphohexomutase alpha/beta/alpha" evidence="16">
    <location>
        <begin position="105"/>
        <end position="173"/>
    </location>
</feature>
<evidence type="ECO:0000256" key="14">
    <source>
        <dbReference type="PIRSR" id="PIRSR016408-3"/>
    </source>
</evidence>
<evidence type="ECO:0000259" key="16">
    <source>
        <dbReference type="Pfam" id="PF02878"/>
    </source>
</evidence>
<dbReference type="Proteomes" id="UP001142055">
    <property type="component" value="Chromosome 1"/>
</dbReference>
<dbReference type="AlphaFoldDB" id="A0A9Q0MB36"/>
<reference evidence="19" key="1">
    <citation type="submission" date="2022-12" db="EMBL/GenBank/DDBJ databases">
        <title>Genome assemblies of Blomia tropicalis.</title>
        <authorList>
            <person name="Cui Y."/>
        </authorList>
    </citation>
    <scope>NUCLEOTIDE SEQUENCE</scope>
    <source>
        <tissue evidence="19">Adult mites</tissue>
    </source>
</reference>
<dbReference type="FunFam" id="3.30.310.50:FF:000003">
    <property type="entry name" value="Phosphoacetylglucosamine mutase"/>
    <property type="match status" value="1"/>
</dbReference>
<dbReference type="FunFam" id="3.40.120.10:FF:000013">
    <property type="entry name" value="Phosphoacetylglucosamine mutase"/>
    <property type="match status" value="1"/>
</dbReference>
<dbReference type="InterPro" id="IPR049022">
    <property type="entry name" value="AMG1_III"/>
</dbReference>